<sequence length="76" mass="8227">MIVESLPCEEGGPSRRGPSLRLSRLSRLLRCDSEGASEIDVGLMTRGVTVDSLLLERSRSRSLLRSRSSRTNGGGP</sequence>
<reference evidence="1" key="1">
    <citation type="submission" date="2021-04" db="EMBL/GenBank/DDBJ databases">
        <title>Sequencing of actinobacteria type strains.</title>
        <authorList>
            <person name="Nguyen G.-S."/>
            <person name="Wentzel A."/>
        </authorList>
    </citation>
    <scope>NUCLEOTIDE SEQUENCE</scope>
    <source>
        <strain evidence="1">DSM 42095</strain>
    </source>
</reference>
<dbReference type="EMBL" id="JAGSMN010000032">
    <property type="protein sequence ID" value="MBR7671796.1"/>
    <property type="molecule type" value="Genomic_DNA"/>
</dbReference>
<gene>
    <name evidence="1" type="ORF">KDA82_01825</name>
</gene>
<dbReference type="Proteomes" id="UP000675554">
    <property type="component" value="Unassembled WGS sequence"/>
</dbReference>
<keyword evidence="2" id="KW-1185">Reference proteome</keyword>
<organism evidence="1 2">
    <name type="scientific">Streptomyces daliensis</name>
    <dbReference type="NCBI Taxonomy" id="299421"/>
    <lineage>
        <taxon>Bacteria</taxon>
        <taxon>Bacillati</taxon>
        <taxon>Actinomycetota</taxon>
        <taxon>Actinomycetes</taxon>
        <taxon>Kitasatosporales</taxon>
        <taxon>Streptomycetaceae</taxon>
        <taxon>Streptomyces</taxon>
    </lineage>
</organism>
<accession>A0A8T4IHK3</accession>
<evidence type="ECO:0000313" key="1">
    <source>
        <dbReference type="EMBL" id="MBR7671796.1"/>
    </source>
</evidence>
<comment type="caution">
    <text evidence="1">The sequence shown here is derived from an EMBL/GenBank/DDBJ whole genome shotgun (WGS) entry which is preliminary data.</text>
</comment>
<protein>
    <submittedName>
        <fullName evidence="1">Uncharacterized protein</fullName>
    </submittedName>
</protein>
<proteinExistence type="predicted"/>
<evidence type="ECO:0000313" key="2">
    <source>
        <dbReference type="Proteomes" id="UP000675554"/>
    </source>
</evidence>
<dbReference type="AlphaFoldDB" id="A0A8T4IHK3"/>
<name>A0A8T4IHK3_9ACTN</name>